<keyword evidence="5 10" id="KW-0547">Nucleotide-binding</keyword>
<comment type="pathway">
    <text evidence="10">Isoprenoid biosynthesis; isopentenyl diphosphate biosynthesis via DXP pathway; isopentenyl diphosphate from 1-deoxy-D-xylulose 5-phosphate: step 3/6.</text>
</comment>
<dbReference type="InterPro" id="IPR014721">
    <property type="entry name" value="Ribsml_uS5_D2-typ_fold_subgr"/>
</dbReference>
<dbReference type="PIRSF" id="PIRSF010376">
    <property type="entry name" value="IspE"/>
    <property type="match status" value="1"/>
</dbReference>
<organism evidence="13 14">
    <name type="scientific">Mycoplana rhizolycopersici</name>
    <dbReference type="NCBI Taxonomy" id="2746702"/>
    <lineage>
        <taxon>Bacteria</taxon>
        <taxon>Pseudomonadati</taxon>
        <taxon>Pseudomonadota</taxon>
        <taxon>Alphaproteobacteria</taxon>
        <taxon>Hyphomicrobiales</taxon>
        <taxon>Rhizobiaceae</taxon>
        <taxon>Mycoplana</taxon>
    </lineage>
</organism>
<dbReference type="Gene3D" id="3.30.230.10">
    <property type="match status" value="1"/>
</dbReference>
<accession>A0ABX2QET6</accession>
<protein>
    <recommendedName>
        <fullName evidence="3 10">4-diphosphocytidyl-2-C-methyl-D-erythritol kinase</fullName>
        <shortName evidence="10">CMK</shortName>
        <ecNumber evidence="2 10">2.7.1.148</ecNumber>
    </recommendedName>
    <alternativeName>
        <fullName evidence="9 10">4-(cytidine-5'-diphospho)-2-C-methyl-D-erythritol kinase</fullName>
    </alternativeName>
</protein>
<evidence type="ECO:0000256" key="9">
    <source>
        <dbReference type="ARBA" id="ARBA00032554"/>
    </source>
</evidence>
<comment type="function">
    <text evidence="10">Catalyzes the phosphorylation of the position 2 hydroxy group of 4-diphosphocytidyl-2C-methyl-D-erythritol.</text>
</comment>
<evidence type="ECO:0000256" key="7">
    <source>
        <dbReference type="ARBA" id="ARBA00022840"/>
    </source>
</evidence>
<dbReference type="Gene3D" id="3.30.70.890">
    <property type="entry name" value="GHMP kinase, C-terminal domain"/>
    <property type="match status" value="1"/>
</dbReference>
<comment type="catalytic activity">
    <reaction evidence="10">
        <text>4-CDP-2-C-methyl-D-erythritol + ATP = 4-CDP-2-C-methyl-D-erythritol 2-phosphate + ADP + H(+)</text>
        <dbReference type="Rhea" id="RHEA:18437"/>
        <dbReference type="ChEBI" id="CHEBI:15378"/>
        <dbReference type="ChEBI" id="CHEBI:30616"/>
        <dbReference type="ChEBI" id="CHEBI:57823"/>
        <dbReference type="ChEBI" id="CHEBI:57919"/>
        <dbReference type="ChEBI" id="CHEBI:456216"/>
        <dbReference type="EC" id="2.7.1.148"/>
    </reaction>
</comment>
<evidence type="ECO:0000256" key="5">
    <source>
        <dbReference type="ARBA" id="ARBA00022741"/>
    </source>
</evidence>
<evidence type="ECO:0000259" key="12">
    <source>
        <dbReference type="Pfam" id="PF08544"/>
    </source>
</evidence>
<keyword evidence="7 10" id="KW-0067">ATP-binding</keyword>
<dbReference type="Proteomes" id="UP000659172">
    <property type="component" value="Unassembled WGS sequence"/>
</dbReference>
<feature type="domain" description="GHMP kinase N-terminal" evidence="11">
    <location>
        <begin position="77"/>
        <end position="161"/>
    </location>
</feature>
<evidence type="ECO:0000256" key="8">
    <source>
        <dbReference type="ARBA" id="ARBA00023229"/>
    </source>
</evidence>
<proteinExistence type="inferred from homology"/>
<dbReference type="EC" id="2.7.1.148" evidence="2 10"/>
<feature type="binding site" evidence="10">
    <location>
        <begin position="109"/>
        <end position="119"/>
    </location>
    <ligand>
        <name>ATP</name>
        <dbReference type="ChEBI" id="CHEBI:30616"/>
    </ligand>
</feature>
<evidence type="ECO:0000313" key="14">
    <source>
        <dbReference type="Proteomes" id="UP000659172"/>
    </source>
</evidence>
<dbReference type="InterPro" id="IPR013750">
    <property type="entry name" value="GHMP_kinase_C_dom"/>
</dbReference>
<name>A0ABX2QET6_9HYPH</name>
<dbReference type="RefSeq" id="WP_176950245.1">
    <property type="nucleotide sequence ID" value="NZ_JABXYK010000007.1"/>
</dbReference>
<dbReference type="InterPro" id="IPR006204">
    <property type="entry name" value="GHMP_kinase_N_dom"/>
</dbReference>
<keyword evidence="8 10" id="KW-0414">Isoprene biosynthesis</keyword>
<keyword evidence="4 10" id="KW-0808">Transferase</keyword>
<feature type="domain" description="GHMP kinase C-terminal" evidence="12">
    <location>
        <begin position="228"/>
        <end position="283"/>
    </location>
</feature>
<evidence type="ECO:0000256" key="3">
    <source>
        <dbReference type="ARBA" id="ARBA00017473"/>
    </source>
</evidence>
<dbReference type="GO" id="GO:0050515">
    <property type="term" value="F:4-(cytidine 5'-diphospho)-2-C-methyl-D-erythritol kinase activity"/>
    <property type="evidence" value="ECO:0007669"/>
    <property type="project" value="UniProtKB-EC"/>
</dbReference>
<dbReference type="Pfam" id="PF08544">
    <property type="entry name" value="GHMP_kinases_C"/>
    <property type="match status" value="1"/>
</dbReference>
<evidence type="ECO:0000256" key="1">
    <source>
        <dbReference type="ARBA" id="ARBA00009684"/>
    </source>
</evidence>
<dbReference type="SUPFAM" id="SSF54211">
    <property type="entry name" value="Ribosomal protein S5 domain 2-like"/>
    <property type="match status" value="1"/>
</dbReference>
<dbReference type="InterPro" id="IPR020568">
    <property type="entry name" value="Ribosomal_Su5_D2-typ_SF"/>
</dbReference>
<evidence type="ECO:0000256" key="6">
    <source>
        <dbReference type="ARBA" id="ARBA00022777"/>
    </source>
</evidence>
<dbReference type="Pfam" id="PF00288">
    <property type="entry name" value="GHMP_kinases_N"/>
    <property type="match status" value="1"/>
</dbReference>
<dbReference type="HAMAP" id="MF_00061">
    <property type="entry name" value="IspE"/>
    <property type="match status" value="1"/>
</dbReference>
<evidence type="ECO:0000256" key="4">
    <source>
        <dbReference type="ARBA" id="ARBA00022679"/>
    </source>
</evidence>
<dbReference type="InterPro" id="IPR036554">
    <property type="entry name" value="GHMP_kinase_C_sf"/>
</dbReference>
<dbReference type="PANTHER" id="PTHR43527:SF2">
    <property type="entry name" value="4-DIPHOSPHOCYTIDYL-2-C-METHYL-D-ERYTHRITOL KINASE, CHLOROPLASTIC"/>
    <property type="match status" value="1"/>
</dbReference>
<dbReference type="EMBL" id="JABXYK010000007">
    <property type="protein sequence ID" value="NVP56277.1"/>
    <property type="molecule type" value="Genomic_DNA"/>
</dbReference>
<keyword evidence="6 10" id="KW-0418">Kinase</keyword>
<evidence type="ECO:0000256" key="2">
    <source>
        <dbReference type="ARBA" id="ARBA00012052"/>
    </source>
</evidence>
<keyword evidence="14" id="KW-1185">Reference proteome</keyword>
<gene>
    <name evidence="10" type="primary">ispE</name>
    <name evidence="13" type="ORF">HV823_13535</name>
</gene>
<dbReference type="NCBIfam" id="TIGR00154">
    <property type="entry name" value="ispE"/>
    <property type="match status" value="1"/>
</dbReference>
<evidence type="ECO:0000256" key="10">
    <source>
        <dbReference type="HAMAP-Rule" id="MF_00061"/>
    </source>
</evidence>
<comment type="similarity">
    <text evidence="1 10">Belongs to the GHMP kinase family. IspE subfamily.</text>
</comment>
<feature type="active site" evidence="10">
    <location>
        <position position="156"/>
    </location>
</feature>
<dbReference type="NCBIfam" id="NF011202">
    <property type="entry name" value="PRK14608.1"/>
    <property type="match status" value="1"/>
</dbReference>
<comment type="caution">
    <text evidence="13">The sequence shown here is derived from an EMBL/GenBank/DDBJ whole genome shotgun (WGS) entry which is preliminary data.</text>
</comment>
<sequence>MCEREGIAGFALTEPAPAKINLALHVTGQREDGYHLLDMLVTFTAFGDRIAVSPAQADHFTLSGRFAAALKDDCKDNLVIKARDRLRDALRQRGAAAPPVHLHLEKNLPIASGIGGGSADAAAALRALLNLWGGAHSDHELAGRELEVLALGLGADVPMCLAARPLIARGIGEAIELRTDLPAFPMVLVNPLIGVSTPETFRLLAQKNNPKLKVPKAGTGRPCWLAAMQGMRNDLEAPAIGLAPAIASVKEVLAGSGARLVRMSGSGATCFGIYDTMAAAQHAAGTLAKMQPDWFVVATTSLGTEKLNDAA</sequence>
<dbReference type="SUPFAM" id="SSF55060">
    <property type="entry name" value="GHMP Kinase, C-terminal domain"/>
    <property type="match status" value="1"/>
</dbReference>
<evidence type="ECO:0000313" key="13">
    <source>
        <dbReference type="EMBL" id="NVP56277.1"/>
    </source>
</evidence>
<dbReference type="InterPro" id="IPR004424">
    <property type="entry name" value="IspE"/>
</dbReference>
<feature type="active site" evidence="10">
    <location>
        <position position="19"/>
    </location>
</feature>
<dbReference type="PANTHER" id="PTHR43527">
    <property type="entry name" value="4-DIPHOSPHOCYTIDYL-2-C-METHYL-D-ERYTHRITOL KINASE, CHLOROPLASTIC"/>
    <property type="match status" value="1"/>
</dbReference>
<reference evidence="13 14" key="1">
    <citation type="submission" date="2020-06" db="EMBL/GenBank/DDBJ databases">
        <title>Rhizobium sp.nov. isolated from the tomato plant.</title>
        <authorList>
            <person name="Thin K.K."/>
            <person name="Zhang X."/>
            <person name="He S."/>
        </authorList>
    </citation>
    <scope>NUCLEOTIDE SEQUENCE [LARGE SCALE GENOMIC DNA]</scope>
    <source>
        <strain evidence="13 14">DBTS2</strain>
    </source>
</reference>
<evidence type="ECO:0000259" key="11">
    <source>
        <dbReference type="Pfam" id="PF00288"/>
    </source>
</evidence>